<feature type="compositionally biased region" description="Basic and acidic residues" evidence="1">
    <location>
        <begin position="188"/>
        <end position="198"/>
    </location>
</feature>
<evidence type="ECO:0000313" key="4">
    <source>
        <dbReference type="Proteomes" id="UP000708148"/>
    </source>
</evidence>
<name>A0A8S1IZE9_9CHLO</name>
<dbReference type="Pfam" id="PF02926">
    <property type="entry name" value="THUMP"/>
    <property type="match status" value="1"/>
</dbReference>
<reference evidence="3" key="1">
    <citation type="submission" date="2020-12" db="EMBL/GenBank/DDBJ databases">
        <authorList>
            <person name="Iha C."/>
        </authorList>
    </citation>
    <scope>NUCLEOTIDE SEQUENCE</scope>
</reference>
<dbReference type="PANTHER" id="PTHR13452">
    <property type="entry name" value="THUMP DOMAIN CONTAINING PROTEIN 1-RELATED"/>
    <property type="match status" value="1"/>
</dbReference>
<accession>A0A8S1IZE9</accession>
<dbReference type="GO" id="GO:0003723">
    <property type="term" value="F:RNA binding"/>
    <property type="evidence" value="ECO:0007669"/>
    <property type="project" value="InterPro"/>
</dbReference>
<dbReference type="InterPro" id="IPR040183">
    <property type="entry name" value="THUMPD1-like"/>
</dbReference>
<gene>
    <name evidence="3" type="ORF">OSTQU699_LOCUS4533</name>
</gene>
<feature type="region of interest" description="Disordered" evidence="1">
    <location>
        <begin position="128"/>
        <end position="228"/>
    </location>
</feature>
<proteinExistence type="predicted"/>
<dbReference type="GO" id="GO:0006400">
    <property type="term" value="P:tRNA modification"/>
    <property type="evidence" value="ECO:0007669"/>
    <property type="project" value="InterPro"/>
</dbReference>
<sequence length="228" mass="24149">MIRYCRMQNNTLAMASPSTELESQAAPDVIVERSLVVFCGKFECLFPGADVCPIQFAVDVDRRCNSDNVQRLEVINAFVDHIATPPHLVNLSAPDYTIVVQVVRNACGASIVEGYHELCKCNVRQCSAKGRGEDPGKEASGAVVGTKRKAQDGDGREGTEKRRSSGGKEGTRQPSMTLDGDQCTAGEGAEKEGVEECKYGAGRDVQGQGVEEGEECGAGLGGSSTVSA</sequence>
<dbReference type="OrthoDB" id="367221at2759"/>
<dbReference type="AlphaFoldDB" id="A0A8S1IZE9"/>
<feature type="compositionally biased region" description="Basic and acidic residues" evidence="1">
    <location>
        <begin position="149"/>
        <end position="163"/>
    </location>
</feature>
<dbReference type="SUPFAM" id="SSF143437">
    <property type="entry name" value="THUMP domain-like"/>
    <property type="match status" value="1"/>
</dbReference>
<dbReference type="InterPro" id="IPR004114">
    <property type="entry name" value="THUMP_dom"/>
</dbReference>
<dbReference type="PANTHER" id="PTHR13452:SF10">
    <property type="entry name" value="THUMP DOMAIN-CONTAINING PROTEIN 1"/>
    <property type="match status" value="1"/>
</dbReference>
<organism evidence="3 4">
    <name type="scientific">Ostreobium quekettii</name>
    <dbReference type="NCBI Taxonomy" id="121088"/>
    <lineage>
        <taxon>Eukaryota</taxon>
        <taxon>Viridiplantae</taxon>
        <taxon>Chlorophyta</taxon>
        <taxon>core chlorophytes</taxon>
        <taxon>Ulvophyceae</taxon>
        <taxon>TCBD clade</taxon>
        <taxon>Bryopsidales</taxon>
        <taxon>Ostreobineae</taxon>
        <taxon>Ostreobiaceae</taxon>
        <taxon>Ostreobium</taxon>
    </lineage>
</organism>
<protein>
    <recommendedName>
        <fullName evidence="2">THUMP domain-containing protein</fullName>
    </recommendedName>
</protein>
<keyword evidence="4" id="KW-1185">Reference proteome</keyword>
<dbReference type="Proteomes" id="UP000708148">
    <property type="component" value="Unassembled WGS sequence"/>
</dbReference>
<dbReference type="EMBL" id="CAJHUC010000965">
    <property type="protein sequence ID" value="CAD7699174.1"/>
    <property type="molecule type" value="Genomic_DNA"/>
</dbReference>
<evidence type="ECO:0000259" key="2">
    <source>
        <dbReference type="Pfam" id="PF02926"/>
    </source>
</evidence>
<dbReference type="Gene3D" id="3.30.2300.10">
    <property type="entry name" value="THUMP superfamily"/>
    <property type="match status" value="1"/>
</dbReference>
<evidence type="ECO:0000313" key="3">
    <source>
        <dbReference type="EMBL" id="CAD7699174.1"/>
    </source>
</evidence>
<feature type="domain" description="THUMP" evidence="2">
    <location>
        <begin position="55"/>
        <end position="111"/>
    </location>
</feature>
<comment type="caution">
    <text evidence="3">The sequence shown here is derived from an EMBL/GenBank/DDBJ whole genome shotgun (WGS) entry which is preliminary data.</text>
</comment>
<evidence type="ECO:0000256" key="1">
    <source>
        <dbReference type="SAM" id="MobiDB-lite"/>
    </source>
</evidence>